<name>A0A8C6HMK2_MUSSI</name>
<accession>A0A8C6HMK2</accession>
<protein>
    <submittedName>
        <fullName evidence="2">Uncharacterized protein</fullName>
    </submittedName>
</protein>
<evidence type="ECO:0000256" key="1">
    <source>
        <dbReference type="SAM" id="MobiDB-lite"/>
    </source>
</evidence>
<reference evidence="2" key="2">
    <citation type="submission" date="2025-09" db="UniProtKB">
        <authorList>
            <consortium name="Ensembl"/>
        </authorList>
    </citation>
    <scope>IDENTIFICATION</scope>
</reference>
<feature type="region of interest" description="Disordered" evidence="1">
    <location>
        <begin position="1"/>
        <end position="28"/>
    </location>
</feature>
<evidence type="ECO:0000313" key="2">
    <source>
        <dbReference type="Ensembl" id="ENSMSIP00000023169.1"/>
    </source>
</evidence>
<dbReference type="Ensembl" id="ENSMSIT00000029242.1">
    <property type="protein sequence ID" value="ENSMSIP00000023169.1"/>
    <property type="gene ID" value="ENSMSIG00000019688.1"/>
</dbReference>
<organism evidence="2 3">
    <name type="scientific">Mus spicilegus</name>
    <name type="common">Mound-building mouse</name>
    <dbReference type="NCBI Taxonomy" id="10103"/>
    <lineage>
        <taxon>Eukaryota</taxon>
        <taxon>Metazoa</taxon>
        <taxon>Chordata</taxon>
        <taxon>Craniata</taxon>
        <taxon>Vertebrata</taxon>
        <taxon>Euteleostomi</taxon>
        <taxon>Mammalia</taxon>
        <taxon>Eutheria</taxon>
        <taxon>Euarchontoglires</taxon>
        <taxon>Glires</taxon>
        <taxon>Rodentia</taxon>
        <taxon>Myomorpha</taxon>
        <taxon>Muroidea</taxon>
        <taxon>Muridae</taxon>
        <taxon>Murinae</taxon>
        <taxon>Mus</taxon>
        <taxon>Mus</taxon>
    </lineage>
</organism>
<feature type="compositionally biased region" description="Polar residues" evidence="1">
    <location>
        <begin position="1"/>
        <end position="11"/>
    </location>
</feature>
<reference evidence="2" key="1">
    <citation type="submission" date="2025-08" db="UniProtKB">
        <authorList>
            <consortium name="Ensembl"/>
        </authorList>
    </citation>
    <scope>IDENTIFICATION</scope>
</reference>
<sequence>MKGNTQMSSQPAHLESAPHSPHCPESSLSGHSCGKTFADLTFKYVSTEGSLGIITMPGNLQVLDIFHSHISTCSPTPAPQGKYLANKSKEEPLRKYPKYWLTPPALHQTPHKSDGQEVSRVTPNILENFAKDHCLMKTGVGIICECSRVGCRVSATKHSG</sequence>
<keyword evidence="3" id="KW-1185">Reference proteome</keyword>
<dbReference type="Proteomes" id="UP000694415">
    <property type="component" value="Unplaced"/>
</dbReference>
<proteinExistence type="predicted"/>
<dbReference type="AlphaFoldDB" id="A0A8C6HMK2"/>
<evidence type="ECO:0000313" key="3">
    <source>
        <dbReference type="Proteomes" id="UP000694415"/>
    </source>
</evidence>
<dbReference type="GeneTree" id="ENSGT01140000286752"/>